<reference evidence="11" key="1">
    <citation type="journal article" date="2006" name="Science">
        <title>Ancient noncoding elements conserved in the human genome.</title>
        <authorList>
            <person name="Venkatesh B."/>
            <person name="Kirkness E.F."/>
            <person name="Loh Y.H."/>
            <person name="Halpern A.L."/>
            <person name="Lee A.P."/>
            <person name="Johnson J."/>
            <person name="Dandona N."/>
            <person name="Viswanathan L.D."/>
            <person name="Tay A."/>
            <person name="Venter J.C."/>
            <person name="Strausberg R.L."/>
            <person name="Brenner S."/>
        </authorList>
    </citation>
    <scope>NUCLEOTIDE SEQUENCE [LARGE SCALE GENOMIC DNA]</scope>
</reference>
<dbReference type="RefSeq" id="XP_007888365.1">
    <property type="nucleotide sequence ID" value="XM_007890174.2"/>
</dbReference>
<evidence type="ECO:0000256" key="3">
    <source>
        <dbReference type="ARBA" id="ARBA00022692"/>
    </source>
</evidence>
<feature type="compositionally biased region" description="Basic residues" evidence="6">
    <location>
        <begin position="137"/>
        <end position="148"/>
    </location>
</feature>
<dbReference type="InterPro" id="IPR050799">
    <property type="entry name" value="ZIP_Transporter"/>
</dbReference>
<dbReference type="CTD" id="57181"/>
<keyword evidence="3 7" id="KW-0812">Transmembrane</keyword>
<protein>
    <submittedName>
        <fullName evidence="10">Solute carrier family 39 member 10</fullName>
    </submittedName>
</protein>
<reference evidence="11" key="2">
    <citation type="journal article" date="2007" name="PLoS Biol.">
        <title>Survey sequencing and comparative analysis of the elephant shark (Callorhinchus milii) genome.</title>
        <authorList>
            <person name="Venkatesh B."/>
            <person name="Kirkness E.F."/>
            <person name="Loh Y.H."/>
            <person name="Halpern A.L."/>
            <person name="Lee A.P."/>
            <person name="Johnson J."/>
            <person name="Dandona N."/>
            <person name="Viswanathan L.D."/>
            <person name="Tay A."/>
            <person name="Venter J.C."/>
            <person name="Strausberg R.L."/>
            <person name="Brenner S."/>
        </authorList>
    </citation>
    <scope>NUCLEOTIDE SEQUENCE [LARGE SCALE GENOMIC DNA]</scope>
</reference>
<feature type="compositionally biased region" description="Polar residues" evidence="6">
    <location>
        <begin position="246"/>
        <end position="259"/>
    </location>
</feature>
<evidence type="ECO:0000313" key="11">
    <source>
        <dbReference type="Proteomes" id="UP000314986"/>
    </source>
</evidence>
<evidence type="ECO:0000256" key="1">
    <source>
        <dbReference type="ARBA" id="ARBA00004141"/>
    </source>
</evidence>
<feature type="compositionally biased region" description="Basic and acidic residues" evidence="6">
    <location>
        <begin position="424"/>
        <end position="438"/>
    </location>
</feature>
<dbReference type="OMA" id="HATAHNH"/>
<feature type="compositionally biased region" description="Basic residues" evidence="6">
    <location>
        <begin position="184"/>
        <end position="198"/>
    </location>
</feature>
<feature type="transmembrane region" description="Helical" evidence="7">
    <location>
        <begin position="763"/>
        <end position="782"/>
    </location>
</feature>
<sequence>MKVHLHTKFCFICLLTFLFHHCHHCHDDHHHDHDHNHGTEENHLHKHNDYQISEESYLQNNPTKVSLQNAESKQMYYIQKLFSYYGENGKLTFHGLEKLLTSLGLGEVKVVDLEHDNDGHDHVSHLDLLEAVERKHVHSHSHSHHTGRVKTVPNPKVKGSRCTRADSKNIRSTLKPATVEVAQRHHRHHHRHHHHRTSPHPSESTVNHKDGEQFPESSGPNVLHEKPQRRSRKSKKHKVVLKQPEGTFTPSPVESLTALSTSDHDNDLHVHEEKTTHQPRAKKDLGTSKLIHEEHLEAEPGHDECLNVSQLLQHYGLSTDLGISPEEFTYLCPALIYQIDSRACIKHHKLNTETADNEDSALSAWIWGLISVTIISLLSVLGVVLVPIINQVCFKFLLTFLVALAVGTLSGDALLHLMPHAQGGHDHSHDAHHHDHGQNHTQGEDETTEGLLTTYNALWKGLTALGGIYLLFIIEHCIGIFRDRRTRKGKKRWLKKKSLSGEAAVGRKLSDHKLNRRSEGEWLDLKTMGGADQLDVSGEKQDVTQVTDIDCNQETSSQTFRTPEENAILPHGHTKNLKAVYIQDPHDVDYIIPSGETAMSKKHRHSHSHHSHHSHGHCHSNKEMQDADIANIAWMVIMGDGMHNFSDGLAIGAAFSASITGGLSTSIAVFCHELPHELGDFAVLINAGMSVKQAIVYNVLSALLAYVGVVIGIAVGQYTHNLTQWIFAITAGMFLYVALVDMLPEMLHSPSDNQGQAWFGHFVLQNAGMLCGFTIMLLIAIFEDHIVINF</sequence>
<reference evidence="10" key="5">
    <citation type="submission" date="2025-09" db="UniProtKB">
        <authorList>
            <consortium name="Ensembl"/>
        </authorList>
    </citation>
    <scope>IDENTIFICATION</scope>
</reference>
<dbReference type="STRING" id="7868.ENSCMIP00000037233"/>
<feature type="compositionally biased region" description="Basic residues" evidence="6">
    <location>
        <begin position="229"/>
        <end position="240"/>
    </location>
</feature>
<feature type="transmembrane region" description="Helical" evidence="7">
    <location>
        <begin position="457"/>
        <end position="481"/>
    </location>
</feature>
<name>A0A4W3JGV7_CALMI</name>
<dbReference type="Ensembl" id="ENSCMIT00000037774.1">
    <property type="protein sequence ID" value="ENSCMIP00000037233.1"/>
    <property type="gene ID" value="ENSCMIG00000015687.1"/>
</dbReference>
<feature type="transmembrane region" description="Helical" evidence="7">
    <location>
        <begin position="396"/>
        <end position="418"/>
    </location>
</feature>
<dbReference type="InterPro" id="IPR003689">
    <property type="entry name" value="ZIP"/>
</dbReference>
<feature type="signal peptide" evidence="8">
    <location>
        <begin position="1"/>
        <end position="24"/>
    </location>
</feature>
<dbReference type="AlphaFoldDB" id="A0A4W3JGV7"/>
<dbReference type="GO" id="GO:0140410">
    <property type="term" value="F:monoatomic cation:bicarbonate symporter activity"/>
    <property type="evidence" value="ECO:0007669"/>
    <property type="project" value="TreeGrafter"/>
</dbReference>
<dbReference type="PANTHER" id="PTHR12191:SF14">
    <property type="entry name" value="ZINC TRANSPORTER ZIP10"/>
    <property type="match status" value="1"/>
</dbReference>
<comment type="similarity">
    <text evidence="2">Belongs to the ZIP transporter (TC 2.A.5) family.</text>
</comment>
<dbReference type="InParanoid" id="A0A4W3JGV7"/>
<evidence type="ECO:0000256" key="7">
    <source>
        <dbReference type="SAM" id="Phobius"/>
    </source>
</evidence>
<evidence type="ECO:0000259" key="9">
    <source>
        <dbReference type="Pfam" id="PF21116"/>
    </source>
</evidence>
<gene>
    <name evidence="10" type="primary">slc39a10</name>
</gene>
<feature type="transmembrane region" description="Helical" evidence="7">
    <location>
        <begin position="722"/>
        <end position="743"/>
    </location>
</feature>
<evidence type="ECO:0000256" key="4">
    <source>
        <dbReference type="ARBA" id="ARBA00022989"/>
    </source>
</evidence>
<feature type="domain" description="Zinc transporter ZIP4/12 EF-hand" evidence="9">
    <location>
        <begin position="269"/>
        <end position="343"/>
    </location>
</feature>
<keyword evidence="11" id="KW-1185">Reference proteome</keyword>
<reference evidence="11" key="3">
    <citation type="journal article" date="2014" name="Nature">
        <title>Elephant shark genome provides unique insights into gnathostome evolution.</title>
        <authorList>
            <consortium name="International Elephant Shark Genome Sequencing Consortium"/>
            <person name="Venkatesh B."/>
            <person name="Lee A.P."/>
            <person name="Ravi V."/>
            <person name="Maurya A.K."/>
            <person name="Lian M.M."/>
            <person name="Swann J.B."/>
            <person name="Ohta Y."/>
            <person name="Flajnik M.F."/>
            <person name="Sutoh Y."/>
            <person name="Kasahara M."/>
            <person name="Hoon S."/>
            <person name="Gangu V."/>
            <person name="Roy S.W."/>
            <person name="Irimia M."/>
            <person name="Korzh V."/>
            <person name="Kondrychyn I."/>
            <person name="Lim Z.W."/>
            <person name="Tay B.H."/>
            <person name="Tohari S."/>
            <person name="Kong K.W."/>
            <person name="Ho S."/>
            <person name="Lorente-Galdos B."/>
            <person name="Quilez J."/>
            <person name="Marques-Bonet T."/>
            <person name="Raney B.J."/>
            <person name="Ingham P.W."/>
            <person name="Tay A."/>
            <person name="Hillier L.W."/>
            <person name="Minx P."/>
            <person name="Boehm T."/>
            <person name="Wilson R.K."/>
            <person name="Brenner S."/>
            <person name="Warren W.C."/>
        </authorList>
    </citation>
    <scope>NUCLEOTIDE SEQUENCE [LARGE SCALE GENOMIC DNA]</scope>
</reference>
<evidence type="ECO:0000313" key="10">
    <source>
        <dbReference type="Ensembl" id="ENSCMIP00000037233.1"/>
    </source>
</evidence>
<dbReference type="GO" id="GO:0030003">
    <property type="term" value="P:intracellular monoatomic cation homeostasis"/>
    <property type="evidence" value="ECO:0007669"/>
    <property type="project" value="TreeGrafter"/>
</dbReference>
<keyword evidence="4 7" id="KW-1133">Transmembrane helix</keyword>
<feature type="transmembrane region" description="Helical" evidence="7">
    <location>
        <begin position="695"/>
        <end position="716"/>
    </location>
</feature>
<dbReference type="GO" id="GO:0005385">
    <property type="term" value="F:zinc ion transmembrane transporter activity"/>
    <property type="evidence" value="ECO:0007669"/>
    <property type="project" value="TreeGrafter"/>
</dbReference>
<feature type="region of interest" description="Disordered" evidence="6">
    <location>
        <begin position="137"/>
        <end position="259"/>
    </location>
</feature>
<dbReference type="GO" id="GO:0005886">
    <property type="term" value="C:plasma membrane"/>
    <property type="evidence" value="ECO:0007669"/>
    <property type="project" value="TreeGrafter"/>
</dbReference>
<feature type="compositionally biased region" description="Basic residues" evidence="6">
    <location>
        <begin position="600"/>
        <end position="619"/>
    </location>
</feature>
<comment type="subcellular location">
    <subcellularLocation>
        <location evidence="1">Membrane</location>
        <topology evidence="1">Multi-pass membrane protein</topology>
    </subcellularLocation>
</comment>
<feature type="region of interest" description="Disordered" evidence="6">
    <location>
        <begin position="424"/>
        <end position="446"/>
    </location>
</feature>
<dbReference type="GeneTree" id="ENSGT00940000160335"/>
<feature type="region of interest" description="Disordered" evidence="6">
    <location>
        <begin position="598"/>
        <end position="620"/>
    </location>
</feature>
<dbReference type="Pfam" id="PF02535">
    <property type="entry name" value="Zip"/>
    <property type="match status" value="1"/>
</dbReference>
<feature type="chain" id="PRO_5021202015" evidence="8">
    <location>
        <begin position="25"/>
        <end position="790"/>
    </location>
</feature>
<dbReference type="InterPro" id="IPR049406">
    <property type="entry name" value="ZIP4_12_EF-hand"/>
</dbReference>
<accession>A0A4W3JGV7</accession>
<dbReference type="GeneID" id="103176547"/>
<dbReference type="OrthoDB" id="200954at2759"/>
<feature type="transmembrane region" description="Helical" evidence="7">
    <location>
        <begin position="364"/>
        <end position="389"/>
    </location>
</feature>
<dbReference type="GO" id="GO:0071578">
    <property type="term" value="P:zinc ion import across plasma membrane"/>
    <property type="evidence" value="ECO:0007669"/>
    <property type="project" value="TreeGrafter"/>
</dbReference>
<reference evidence="10" key="4">
    <citation type="submission" date="2025-08" db="UniProtKB">
        <authorList>
            <consortium name="Ensembl"/>
        </authorList>
    </citation>
    <scope>IDENTIFICATION</scope>
</reference>
<dbReference type="Proteomes" id="UP000314986">
    <property type="component" value="Unassembled WGS sequence"/>
</dbReference>
<proteinExistence type="inferred from homology"/>
<evidence type="ECO:0000256" key="5">
    <source>
        <dbReference type="ARBA" id="ARBA00023136"/>
    </source>
</evidence>
<evidence type="ECO:0000256" key="2">
    <source>
        <dbReference type="ARBA" id="ARBA00006939"/>
    </source>
</evidence>
<evidence type="ECO:0000256" key="8">
    <source>
        <dbReference type="SAM" id="SignalP"/>
    </source>
</evidence>
<organism evidence="10 11">
    <name type="scientific">Callorhinchus milii</name>
    <name type="common">Ghost shark</name>
    <dbReference type="NCBI Taxonomy" id="7868"/>
    <lineage>
        <taxon>Eukaryota</taxon>
        <taxon>Metazoa</taxon>
        <taxon>Chordata</taxon>
        <taxon>Craniata</taxon>
        <taxon>Vertebrata</taxon>
        <taxon>Chondrichthyes</taxon>
        <taxon>Holocephali</taxon>
        <taxon>Chimaeriformes</taxon>
        <taxon>Callorhinchidae</taxon>
        <taxon>Callorhinchus</taxon>
    </lineage>
</organism>
<dbReference type="PANTHER" id="PTHR12191">
    <property type="entry name" value="SOLUTE CARRIER FAMILY 39"/>
    <property type="match status" value="1"/>
</dbReference>
<keyword evidence="8" id="KW-0732">Signal</keyword>
<keyword evidence="5 7" id="KW-0472">Membrane</keyword>
<evidence type="ECO:0000256" key="6">
    <source>
        <dbReference type="SAM" id="MobiDB-lite"/>
    </source>
</evidence>
<dbReference type="Pfam" id="PF21116">
    <property type="entry name" value="EF-hand_Zip"/>
    <property type="match status" value="1"/>
</dbReference>